<sequence length="375" mass="41758">MTAQPHPPEPRWKTLRGFPRGGHPSYEPDRQPRQGPKEAAINTDSRYIVWLLDFLHSQGIDSAQLARRHRLDPARLLDADAVVSAEQHRALLLDALQLSGNAGLGLQLGIQRSLATLDQLGYLMMSCGTLREASETGLRYQNYPGRFSGRSIVTAFSEIEGQGCYQIHAKDDLGPLRLLAVEDVLGSIVASCRWVLGRPLPVTRLRCNFPEPAHAEQYRAVFGCPIQFDAPATQLFFHAAVLDQPLPHASPQSAALYASLCERRSIELSRGDVAWRLSQMIVEHIAEPPDLAAAAEALHCSPRTLSRRLLAQGWQYQQLVDQVREIHARRALSDPTQSITRIAQQLGYADNSGFFRAFKKWTGLSPSAFRERLFG</sequence>
<evidence type="ECO:0000313" key="4">
    <source>
        <dbReference type="EMBL" id="MBV2132121.1"/>
    </source>
</evidence>
<feature type="region of interest" description="Disordered" evidence="2">
    <location>
        <begin position="1"/>
        <end position="38"/>
    </location>
</feature>
<reference evidence="4 5" key="1">
    <citation type="submission" date="2021-06" db="EMBL/GenBank/DDBJ databases">
        <title>Differences between aerobic and microaerobic xylene degrading microbial communities.</title>
        <authorList>
            <person name="Banerjee S."/>
            <person name="Tancsics A."/>
        </authorList>
    </citation>
    <scope>NUCLEOTIDE SEQUENCE [LARGE SCALE GENOMIC DNA]</scope>
    <source>
        <strain evidence="4 5">MAP12</strain>
    </source>
</reference>
<dbReference type="PANTHER" id="PTHR47894">
    <property type="entry name" value="HTH-TYPE TRANSCRIPTIONAL REGULATOR GADX"/>
    <property type="match status" value="1"/>
</dbReference>
<keyword evidence="1" id="KW-0238">DNA-binding</keyword>
<dbReference type="PANTHER" id="PTHR47894:SF1">
    <property type="entry name" value="HTH-TYPE TRANSCRIPTIONAL REGULATOR VQSM"/>
    <property type="match status" value="1"/>
</dbReference>
<dbReference type="EMBL" id="JAHRGL010000012">
    <property type="protein sequence ID" value="MBV2132121.1"/>
    <property type="molecule type" value="Genomic_DNA"/>
</dbReference>
<comment type="caution">
    <text evidence="4">The sequence shown here is derived from an EMBL/GenBank/DDBJ whole genome shotgun (WGS) entry which is preliminary data.</text>
</comment>
<accession>A0ABS6MTI6</accession>
<keyword evidence="5" id="KW-1185">Reference proteome</keyword>
<dbReference type="Pfam" id="PF12625">
    <property type="entry name" value="Arabinose_bd"/>
    <property type="match status" value="1"/>
</dbReference>
<evidence type="ECO:0000313" key="5">
    <source>
        <dbReference type="Proteomes" id="UP000813068"/>
    </source>
</evidence>
<evidence type="ECO:0000259" key="3">
    <source>
        <dbReference type="PROSITE" id="PS01124"/>
    </source>
</evidence>
<organism evidence="4 5">
    <name type="scientific">Geopseudomonas aromaticivorans</name>
    <dbReference type="NCBI Taxonomy" id="2849492"/>
    <lineage>
        <taxon>Bacteria</taxon>
        <taxon>Pseudomonadati</taxon>
        <taxon>Pseudomonadota</taxon>
        <taxon>Gammaproteobacteria</taxon>
        <taxon>Pseudomonadales</taxon>
        <taxon>Pseudomonadaceae</taxon>
        <taxon>Geopseudomonas</taxon>
    </lineage>
</organism>
<dbReference type="SMART" id="SM00342">
    <property type="entry name" value="HTH_ARAC"/>
    <property type="match status" value="1"/>
</dbReference>
<feature type="compositionally biased region" description="Basic and acidic residues" evidence="2">
    <location>
        <begin position="26"/>
        <end position="36"/>
    </location>
</feature>
<evidence type="ECO:0000256" key="1">
    <source>
        <dbReference type="ARBA" id="ARBA00023125"/>
    </source>
</evidence>
<dbReference type="RefSeq" id="WP_217680032.1">
    <property type="nucleotide sequence ID" value="NZ_JAHRGL010000012.1"/>
</dbReference>
<evidence type="ECO:0000256" key="2">
    <source>
        <dbReference type="SAM" id="MobiDB-lite"/>
    </source>
</evidence>
<gene>
    <name evidence="4" type="ORF">KRX52_04835</name>
</gene>
<name>A0ABS6MTI6_9GAMM</name>
<feature type="domain" description="HTH araC/xylS-type" evidence="3">
    <location>
        <begin position="275"/>
        <end position="372"/>
    </location>
</feature>
<dbReference type="Proteomes" id="UP000813068">
    <property type="component" value="Unassembled WGS sequence"/>
</dbReference>
<dbReference type="PROSITE" id="PS01124">
    <property type="entry name" value="HTH_ARAC_FAMILY_2"/>
    <property type="match status" value="1"/>
</dbReference>
<dbReference type="InterPro" id="IPR018060">
    <property type="entry name" value="HTH_AraC"/>
</dbReference>
<protein>
    <submittedName>
        <fullName evidence="4">AraC family transcriptional regulator</fullName>
    </submittedName>
</protein>
<proteinExistence type="predicted"/>
<dbReference type="Pfam" id="PF12833">
    <property type="entry name" value="HTH_18"/>
    <property type="match status" value="1"/>
</dbReference>
<dbReference type="InterPro" id="IPR032687">
    <property type="entry name" value="AraC-type_N"/>
</dbReference>